<keyword evidence="2" id="KW-1185">Reference proteome</keyword>
<name>A0ABR9UEP6_9CYAN</name>
<dbReference type="EMBL" id="JADEWU010000042">
    <property type="protein sequence ID" value="MBE9144927.1"/>
    <property type="molecule type" value="Genomic_DNA"/>
</dbReference>
<evidence type="ECO:0008006" key="3">
    <source>
        <dbReference type="Google" id="ProtNLM"/>
    </source>
</evidence>
<reference evidence="1 2" key="1">
    <citation type="submission" date="2020-10" db="EMBL/GenBank/DDBJ databases">
        <authorList>
            <person name="Castelo-Branco R."/>
            <person name="Eusebio N."/>
            <person name="Adriana R."/>
            <person name="Vieira A."/>
            <person name="Brugerolle De Fraissinette N."/>
            <person name="Rezende De Castro R."/>
            <person name="Schneider M.P."/>
            <person name="Vasconcelos V."/>
            <person name="Leao P.N."/>
        </authorList>
    </citation>
    <scope>NUCLEOTIDE SEQUENCE [LARGE SCALE GENOMIC DNA]</scope>
    <source>
        <strain evidence="1 2">LEGE 06226</strain>
    </source>
</reference>
<accession>A0ABR9UEP6</accession>
<evidence type="ECO:0000313" key="1">
    <source>
        <dbReference type="EMBL" id="MBE9144927.1"/>
    </source>
</evidence>
<evidence type="ECO:0000313" key="2">
    <source>
        <dbReference type="Proteomes" id="UP000640725"/>
    </source>
</evidence>
<dbReference type="RefSeq" id="WP_193870422.1">
    <property type="nucleotide sequence ID" value="NZ_JADEWU010000042.1"/>
</dbReference>
<protein>
    <recommendedName>
        <fullName evidence="3">CopG-like ribbon-helix-helix domain-containing protein</fullName>
    </recommendedName>
</protein>
<proteinExistence type="predicted"/>
<dbReference type="Proteomes" id="UP000640725">
    <property type="component" value="Unassembled WGS sequence"/>
</dbReference>
<sequence length="116" mass="12675">MSKTQAKTEGINQQIVRADLRIPVDIYAQLEAIATEQGMKKHHITGRPMVSPVILELIELGLHHYSSQNRLGGDSTGLVPDTVPSKQLDIEALKGELLGQLRGELVGLAEELAQKK</sequence>
<comment type="caution">
    <text evidence="1">The sequence shown here is derived from an EMBL/GenBank/DDBJ whole genome shotgun (WGS) entry which is preliminary data.</text>
</comment>
<gene>
    <name evidence="1" type="ORF">IQ236_17125</name>
</gene>
<organism evidence="1 2">
    <name type="scientific">Planktothrix mougeotii LEGE 06226</name>
    <dbReference type="NCBI Taxonomy" id="1828728"/>
    <lineage>
        <taxon>Bacteria</taxon>
        <taxon>Bacillati</taxon>
        <taxon>Cyanobacteriota</taxon>
        <taxon>Cyanophyceae</taxon>
        <taxon>Oscillatoriophycideae</taxon>
        <taxon>Oscillatoriales</taxon>
        <taxon>Microcoleaceae</taxon>
        <taxon>Planktothrix</taxon>
    </lineage>
</organism>